<evidence type="ECO:0000313" key="3">
    <source>
        <dbReference type="EMBL" id="PWQ96510.1"/>
    </source>
</evidence>
<evidence type="ECO:0000256" key="1">
    <source>
        <dbReference type="ARBA" id="ARBA00043985"/>
    </source>
</evidence>
<reference evidence="3 4" key="1">
    <citation type="submission" date="2018-05" db="EMBL/GenBank/DDBJ databases">
        <title>Leucothrix arctica sp. nov., isolated from Arctic seawater.</title>
        <authorList>
            <person name="Choi A."/>
            <person name="Baek K."/>
        </authorList>
    </citation>
    <scope>NUCLEOTIDE SEQUENCE [LARGE SCALE GENOMIC DNA]</scope>
    <source>
        <strain evidence="3 4">IMCC9719</strain>
    </source>
</reference>
<accession>A0A317CJK7</accession>
<protein>
    <recommendedName>
        <fullName evidence="5">PspA/IM30 family protein</fullName>
    </recommendedName>
</protein>
<evidence type="ECO:0000256" key="2">
    <source>
        <dbReference type="SAM" id="Coils"/>
    </source>
</evidence>
<dbReference type="OrthoDB" id="8844617at2"/>
<keyword evidence="4" id="KW-1185">Reference proteome</keyword>
<dbReference type="AlphaFoldDB" id="A0A317CJK7"/>
<keyword evidence="2" id="KW-0175">Coiled coil</keyword>
<proteinExistence type="inferred from homology"/>
<comment type="caution">
    <text evidence="3">The sequence shown here is derived from an EMBL/GenBank/DDBJ whole genome shotgun (WGS) entry which is preliminary data.</text>
</comment>
<comment type="similarity">
    <text evidence="1">Belongs to the PspA/Vipp/IM30 family.</text>
</comment>
<gene>
    <name evidence="3" type="ORF">DKT75_08980</name>
</gene>
<dbReference type="EMBL" id="QGKL01000028">
    <property type="protein sequence ID" value="PWQ96510.1"/>
    <property type="molecule type" value="Genomic_DNA"/>
</dbReference>
<evidence type="ECO:0008006" key="5">
    <source>
        <dbReference type="Google" id="ProtNLM"/>
    </source>
</evidence>
<dbReference type="InterPro" id="IPR007157">
    <property type="entry name" value="PspA_VIPP1"/>
</dbReference>
<sequence>MMRLIQKLTTAMRGGTREILEDAVDANALTILSQEIYDCESSMRESKKHLANVVVEKSNLKRQLDAQKANVASKEDAIHSKLTQGDETAALQLAEALAAQETLLEKQQTHFNQLEVYENDLLQALKRPLIHSVNTEQSWVWRKPRNKLKTP</sequence>
<dbReference type="Pfam" id="PF04012">
    <property type="entry name" value="PspA_IM30"/>
    <property type="match status" value="1"/>
</dbReference>
<name>A0A317CJK7_9GAMM</name>
<dbReference type="RefSeq" id="WP_109823091.1">
    <property type="nucleotide sequence ID" value="NZ_QGKL01000028.1"/>
</dbReference>
<feature type="coiled-coil region" evidence="2">
    <location>
        <begin position="50"/>
        <end position="77"/>
    </location>
</feature>
<organism evidence="3 4">
    <name type="scientific">Leucothrix arctica</name>
    <dbReference type="NCBI Taxonomy" id="1481894"/>
    <lineage>
        <taxon>Bacteria</taxon>
        <taxon>Pseudomonadati</taxon>
        <taxon>Pseudomonadota</taxon>
        <taxon>Gammaproteobacteria</taxon>
        <taxon>Thiotrichales</taxon>
        <taxon>Thiotrichaceae</taxon>
        <taxon>Leucothrix</taxon>
    </lineage>
</organism>
<dbReference type="Proteomes" id="UP000245506">
    <property type="component" value="Unassembled WGS sequence"/>
</dbReference>
<evidence type="ECO:0000313" key="4">
    <source>
        <dbReference type="Proteomes" id="UP000245506"/>
    </source>
</evidence>